<gene>
    <name evidence="2" type="ORF">EJ73_02328</name>
</gene>
<dbReference type="STRING" id="1122991.GCA_000613445_00927"/>
<feature type="domain" description="FHA" evidence="1">
    <location>
        <begin position="100"/>
        <end position="159"/>
    </location>
</feature>
<dbReference type="AlphaFoldDB" id="A0A318HQF4"/>
<comment type="caution">
    <text evidence="2">The sequence shown here is derived from an EMBL/GenBank/DDBJ whole genome shotgun (WGS) entry which is preliminary data.</text>
</comment>
<protein>
    <submittedName>
        <fullName evidence="2">FHA domain-containing protein</fullName>
    </submittedName>
</protein>
<dbReference type="EMBL" id="QJJX01000035">
    <property type="protein sequence ID" value="PXX19546.1"/>
    <property type="molecule type" value="Genomic_DNA"/>
</dbReference>
<dbReference type="Gene3D" id="2.60.200.20">
    <property type="match status" value="1"/>
</dbReference>
<sequence>MATCYITKHANKNMKRVRCPKCDNYITFDETRYQEGQSLFFQCPDCGKEFGIRIGVSKLHNRQKETNPEELYNDDHCGTLTVIENVFHYKQVLPLNMGRNVIGRYMKGSGINCPIETNDPSIDMHHCAIEVSRDKRGQLKYVLSDGPSYTGTFVDNEILGDRERRVLEDGSLFTIGATSIILRTQNEKD</sequence>
<evidence type="ECO:0000313" key="3">
    <source>
        <dbReference type="Proteomes" id="UP000248314"/>
    </source>
</evidence>
<accession>A0A318HQF4</accession>
<dbReference type="Proteomes" id="UP000248314">
    <property type="component" value="Unassembled WGS sequence"/>
</dbReference>
<dbReference type="InterPro" id="IPR008984">
    <property type="entry name" value="SMAD_FHA_dom_sf"/>
</dbReference>
<name>A0A318HQF4_9BACT</name>
<dbReference type="SUPFAM" id="SSF49879">
    <property type="entry name" value="SMAD/FHA domain"/>
    <property type="match status" value="1"/>
</dbReference>
<evidence type="ECO:0000313" key="2">
    <source>
        <dbReference type="EMBL" id="PXX19546.1"/>
    </source>
</evidence>
<dbReference type="Pfam" id="PF00498">
    <property type="entry name" value="FHA"/>
    <property type="match status" value="1"/>
</dbReference>
<reference evidence="2 3" key="1">
    <citation type="submission" date="2018-05" db="EMBL/GenBank/DDBJ databases">
        <title>Genomic Encyclopedia of Type Strains, Phase I: the one thousand microbial genomes (KMG-I) project.</title>
        <authorList>
            <person name="Kyrpides N."/>
        </authorList>
    </citation>
    <scope>NUCLEOTIDE SEQUENCE [LARGE SCALE GENOMIC DNA]</scope>
    <source>
        <strain evidence="2 3">DSM 15611</strain>
    </source>
</reference>
<keyword evidence="3" id="KW-1185">Reference proteome</keyword>
<dbReference type="CDD" id="cd00060">
    <property type="entry name" value="FHA"/>
    <property type="match status" value="1"/>
</dbReference>
<dbReference type="InterPro" id="IPR000253">
    <property type="entry name" value="FHA_dom"/>
</dbReference>
<dbReference type="PROSITE" id="PS50006">
    <property type="entry name" value="FHA_DOMAIN"/>
    <property type="match status" value="1"/>
</dbReference>
<evidence type="ECO:0000259" key="1">
    <source>
        <dbReference type="PROSITE" id="PS50006"/>
    </source>
</evidence>
<organism evidence="2 3">
    <name type="scientific">Hoylesella shahii DSM 15611 = JCM 12083</name>
    <dbReference type="NCBI Taxonomy" id="1122991"/>
    <lineage>
        <taxon>Bacteria</taxon>
        <taxon>Pseudomonadati</taxon>
        <taxon>Bacteroidota</taxon>
        <taxon>Bacteroidia</taxon>
        <taxon>Bacteroidales</taxon>
        <taxon>Prevotellaceae</taxon>
        <taxon>Hoylesella</taxon>
    </lineage>
</organism>
<proteinExistence type="predicted"/>